<feature type="region of interest" description="Disordered" evidence="1">
    <location>
        <begin position="1"/>
        <end position="55"/>
    </location>
</feature>
<protein>
    <submittedName>
        <fullName evidence="2">Uncharacterized protein</fullName>
    </submittedName>
</protein>
<accession>A0A9P3UT55</accession>
<evidence type="ECO:0000256" key="1">
    <source>
        <dbReference type="SAM" id="MobiDB-lite"/>
    </source>
</evidence>
<dbReference type="EMBL" id="BRPK01000015">
    <property type="protein sequence ID" value="GLB43857.1"/>
    <property type="molecule type" value="Genomic_DNA"/>
</dbReference>
<reference evidence="2" key="1">
    <citation type="submission" date="2022-07" db="EMBL/GenBank/DDBJ databases">
        <title>The genome of Lyophyllum shimeji provides insight into the initial evolution of ectomycorrhizal fungal genome.</title>
        <authorList>
            <person name="Kobayashi Y."/>
            <person name="Shibata T."/>
            <person name="Hirakawa H."/>
            <person name="Shigenobu S."/>
            <person name="Nishiyama T."/>
            <person name="Yamada A."/>
            <person name="Hasebe M."/>
            <person name="Kawaguchi M."/>
        </authorList>
    </citation>
    <scope>NUCLEOTIDE SEQUENCE</scope>
    <source>
        <strain evidence="2">AT787</strain>
    </source>
</reference>
<evidence type="ECO:0000313" key="2">
    <source>
        <dbReference type="EMBL" id="GLB43857.1"/>
    </source>
</evidence>
<gene>
    <name evidence="2" type="ORF">LshimejAT787_1500410</name>
</gene>
<dbReference type="AlphaFoldDB" id="A0A9P3UT55"/>
<organism evidence="2 3">
    <name type="scientific">Lyophyllum shimeji</name>
    <name type="common">Hon-shimeji</name>
    <name type="synonym">Tricholoma shimeji</name>
    <dbReference type="NCBI Taxonomy" id="47721"/>
    <lineage>
        <taxon>Eukaryota</taxon>
        <taxon>Fungi</taxon>
        <taxon>Dikarya</taxon>
        <taxon>Basidiomycota</taxon>
        <taxon>Agaricomycotina</taxon>
        <taxon>Agaricomycetes</taxon>
        <taxon>Agaricomycetidae</taxon>
        <taxon>Agaricales</taxon>
        <taxon>Tricholomatineae</taxon>
        <taxon>Lyophyllaceae</taxon>
        <taxon>Lyophyllum</taxon>
    </lineage>
</organism>
<feature type="region of interest" description="Disordered" evidence="1">
    <location>
        <begin position="70"/>
        <end position="90"/>
    </location>
</feature>
<dbReference type="Proteomes" id="UP001063166">
    <property type="component" value="Unassembled WGS sequence"/>
</dbReference>
<evidence type="ECO:0000313" key="3">
    <source>
        <dbReference type="Proteomes" id="UP001063166"/>
    </source>
</evidence>
<feature type="compositionally biased region" description="Polar residues" evidence="1">
    <location>
        <begin position="25"/>
        <end position="34"/>
    </location>
</feature>
<comment type="caution">
    <text evidence="2">The sequence shown here is derived from an EMBL/GenBank/DDBJ whole genome shotgun (WGS) entry which is preliminary data.</text>
</comment>
<keyword evidence="3" id="KW-1185">Reference proteome</keyword>
<sequence length="554" mass="61648">MGSRDRSTNSAKSLWDPSEKLFYTGGSTSTNASSKRNRENESDTGMETRASRRESRIELIRTSEIERTPSWIVPPHPHKKLRNSSGGITPVSSSHIGRALQAGGRISQTEVQSMAQINTEVIHFYPNLKLSLADLCDSKKEVQQTVNLLLDRTDMVVGYLSQDTKKKFIGKGCPLLHSEGSAAEGRHWNQLQLQRSDPTTRLPVTRSEMGPALSTGSLFATSSKKSWSRQTYSLGLPVCGIQPWTTSQSSWRADFLSNLPFRSLLFASFVCDLHFLFEKSKRGSVVIEPLDHFQTLRDDNEKIILQDKNHDPRKVATQEPPHLLPIRTIYELEESVTRFWFAGHVMCPNEVGLDHVITVVITGVFDTFFHPSHCPVANFPFTASLTAPSIFSTSPSRTHPDKARRSGIETPGCTHFFVNARIVGLFAAFHAIPQATNTLHTSTSNSSCVPGVCRSSRLRTGWSVENEMVPGSLVWKVHSLSRGGTKRQPVPQQRGVRTFGGVSAVKFASKHVLAHLHETAVFVWEAVHLRMILLRLFETPNARCNTSLAPSIEM</sequence>
<proteinExistence type="predicted"/>
<name>A0A9P3UT55_LYOSH</name>